<comment type="caution">
    <text evidence="1">The sequence shown here is derived from an EMBL/GenBank/DDBJ whole genome shotgun (WGS) entry which is preliminary data.</text>
</comment>
<dbReference type="AlphaFoldDB" id="A0A7X5N099"/>
<dbReference type="InterPro" id="IPR023366">
    <property type="entry name" value="ATP_synth_asu-like_sf"/>
</dbReference>
<dbReference type="Proteomes" id="UP000471082">
    <property type="component" value="Unassembled WGS sequence"/>
</dbReference>
<dbReference type="Gene3D" id="2.40.30.20">
    <property type="match status" value="1"/>
</dbReference>
<dbReference type="EMBL" id="JAAGYU010000355">
    <property type="protein sequence ID" value="NEL79092.1"/>
    <property type="molecule type" value="Genomic_DNA"/>
</dbReference>
<sequence>ANTAFAQTAVGAAVNLEIDLVARYVERLLGTRGAA</sequence>
<evidence type="ECO:0000313" key="2">
    <source>
        <dbReference type="Proteomes" id="UP000471082"/>
    </source>
</evidence>
<dbReference type="SUPFAM" id="SSF63380">
    <property type="entry name" value="Riboflavin synthase domain-like"/>
    <property type="match status" value="1"/>
</dbReference>
<evidence type="ECO:0000313" key="1">
    <source>
        <dbReference type="EMBL" id="NEL79092.1"/>
    </source>
</evidence>
<proteinExistence type="predicted"/>
<protein>
    <submittedName>
        <fullName evidence="1">Riboflavin synthase</fullName>
    </submittedName>
</protein>
<name>A0A7X5N099_XANPE</name>
<feature type="non-terminal residue" evidence="1">
    <location>
        <position position="1"/>
    </location>
</feature>
<organism evidence="1 2">
    <name type="scientific">Xanthomonas perforans</name>
    <dbReference type="NCBI Taxonomy" id="442694"/>
    <lineage>
        <taxon>Bacteria</taxon>
        <taxon>Pseudomonadati</taxon>
        <taxon>Pseudomonadota</taxon>
        <taxon>Gammaproteobacteria</taxon>
        <taxon>Lysobacterales</taxon>
        <taxon>Lysobacteraceae</taxon>
        <taxon>Xanthomonas</taxon>
    </lineage>
</organism>
<gene>
    <name evidence="1" type="ORF">G3W61_23055</name>
</gene>
<accession>A0A7X5N099</accession>
<reference evidence="1 2" key="1">
    <citation type="submission" date="2019-11" db="EMBL/GenBank/DDBJ databases">
        <title>Genome-resolved metagenomics to study the prevalence of co-infection and intraspecific heterogeneity among plant pathogen metapopulations.</title>
        <authorList>
            <person name="Newberry E."/>
            <person name="Bhandari R."/>
            <person name="Kemble J."/>
            <person name="Sikora E."/>
            <person name="Potnis N."/>
        </authorList>
    </citation>
    <scope>NUCLEOTIDE SEQUENCE [LARGE SCALE GENOMIC DNA]</scope>
    <source>
        <strain evidence="1">Xp_Tom_Tuscaloosa_18b</strain>
    </source>
</reference>
<dbReference type="InterPro" id="IPR017938">
    <property type="entry name" value="Riboflavin_synthase-like_b-brl"/>
</dbReference>